<dbReference type="GO" id="GO:0016020">
    <property type="term" value="C:membrane"/>
    <property type="evidence" value="ECO:0007669"/>
    <property type="project" value="GOC"/>
</dbReference>
<dbReference type="OrthoDB" id="9793162at2"/>
<evidence type="ECO:0000259" key="1">
    <source>
        <dbReference type="Pfam" id="PF03372"/>
    </source>
</evidence>
<dbReference type="PANTHER" id="PTHR14859">
    <property type="entry name" value="CALCOFLUOR WHITE HYPERSENSITIVE PROTEIN PRECURSOR"/>
    <property type="match status" value="1"/>
</dbReference>
<dbReference type="Pfam" id="PF03372">
    <property type="entry name" value="Exo_endo_phos"/>
    <property type="match status" value="1"/>
</dbReference>
<name>A0A139SKJ7_9BACT</name>
<reference evidence="2 3" key="1">
    <citation type="submission" date="2016-02" db="EMBL/GenBank/DDBJ databases">
        <authorList>
            <person name="Wen L."/>
            <person name="He K."/>
            <person name="Yang H."/>
        </authorList>
    </citation>
    <scope>NUCLEOTIDE SEQUENCE [LARGE SCALE GENOMIC DNA]</scope>
    <source>
        <strain evidence="2 3">CV41</strain>
    </source>
</reference>
<proteinExistence type="predicted"/>
<accession>A0A139SKJ7</accession>
<dbReference type="PANTHER" id="PTHR14859:SF15">
    <property type="entry name" value="ENDONUCLEASE_EXONUCLEASE_PHOSPHATASE DOMAIN-CONTAINING PROTEIN"/>
    <property type="match status" value="1"/>
</dbReference>
<organism evidence="2 3">
    <name type="scientific">Cephaloticoccus capnophilus</name>
    <dbReference type="NCBI Taxonomy" id="1548208"/>
    <lineage>
        <taxon>Bacteria</taxon>
        <taxon>Pseudomonadati</taxon>
        <taxon>Verrucomicrobiota</taxon>
        <taxon>Opitutia</taxon>
        <taxon>Opitutales</taxon>
        <taxon>Opitutaceae</taxon>
        <taxon>Cephaloticoccus</taxon>
    </lineage>
</organism>
<evidence type="ECO:0000313" key="3">
    <source>
        <dbReference type="Proteomes" id="UP000071392"/>
    </source>
</evidence>
<keyword evidence="3" id="KW-1185">Reference proteome</keyword>
<dbReference type="Gene3D" id="3.60.10.10">
    <property type="entry name" value="Endonuclease/exonuclease/phosphatase"/>
    <property type="match status" value="1"/>
</dbReference>
<evidence type="ECO:0000313" key="2">
    <source>
        <dbReference type="EMBL" id="KXU35024.1"/>
    </source>
</evidence>
<dbReference type="GO" id="GO:0004519">
    <property type="term" value="F:endonuclease activity"/>
    <property type="evidence" value="ECO:0007669"/>
    <property type="project" value="UniProtKB-KW"/>
</dbReference>
<dbReference type="SUPFAM" id="SSF56219">
    <property type="entry name" value="DNase I-like"/>
    <property type="match status" value="1"/>
</dbReference>
<gene>
    <name evidence="2" type="ORF">AXK12_00180</name>
</gene>
<dbReference type="InterPro" id="IPR005135">
    <property type="entry name" value="Endo/exonuclease/phosphatase"/>
</dbReference>
<dbReference type="InterPro" id="IPR051916">
    <property type="entry name" value="GPI-anchor_lipid_remodeler"/>
</dbReference>
<feature type="domain" description="Endonuclease/exonuclease/phosphatase" evidence="1">
    <location>
        <begin position="20"/>
        <end position="260"/>
    </location>
</feature>
<keyword evidence="2" id="KW-0378">Hydrolase</keyword>
<comment type="caution">
    <text evidence="2">The sequence shown here is derived from an EMBL/GenBank/DDBJ whole genome shotgun (WGS) entry which is preliminary data.</text>
</comment>
<sequence length="269" mass="30602">MPASSCPRGEGQRPLALRVLTFNIAHGRGLTPIQGLTLRHKLRVNLRRIARLILKLKPDIVALQEIDHHSRWAGNFDQLDYLRWHTGYPHAVFGINNRREGFMNLSYGNAFLSKHPIVDWESRAFGAARVGEKGFLYAEFDCAGRRLPLVNMHLHYRSRGRRFAQVEQVMDYVAAKHAARRAQWDLLPIVCGDLNNVAHSPDATAELLRYFSLHGHYSLHPQGGLTFPSPLPSRGLDFIFLPPGCGEVRCEVVPSYLSDHRPVWVEFEL</sequence>
<dbReference type="GO" id="GO:0006506">
    <property type="term" value="P:GPI anchor biosynthetic process"/>
    <property type="evidence" value="ECO:0007669"/>
    <property type="project" value="TreeGrafter"/>
</dbReference>
<keyword evidence="2" id="KW-0540">Nuclease</keyword>
<dbReference type="Proteomes" id="UP000071392">
    <property type="component" value="Unassembled WGS sequence"/>
</dbReference>
<dbReference type="STRING" id="1548208.AXK12_00180"/>
<protein>
    <submittedName>
        <fullName evidence="2">Endonuclease</fullName>
    </submittedName>
</protein>
<keyword evidence="2" id="KW-0255">Endonuclease</keyword>
<dbReference type="AlphaFoldDB" id="A0A139SKJ7"/>
<dbReference type="EMBL" id="LSZP01000045">
    <property type="protein sequence ID" value="KXU35024.1"/>
    <property type="molecule type" value="Genomic_DNA"/>
</dbReference>
<dbReference type="InterPro" id="IPR036691">
    <property type="entry name" value="Endo/exonu/phosph_ase_sf"/>
</dbReference>